<dbReference type="EMBL" id="JAPDNS010000001">
    <property type="protein sequence ID" value="MCW3482969.1"/>
    <property type="molecule type" value="Genomic_DNA"/>
</dbReference>
<dbReference type="RefSeq" id="WP_264727827.1">
    <property type="nucleotide sequence ID" value="NZ_JAPDNR010000001.1"/>
</dbReference>
<proteinExistence type="predicted"/>
<accession>A0ABT3IG84</accession>
<feature type="domain" description="Knr4/Smi1-like" evidence="1">
    <location>
        <begin position="1"/>
        <end position="115"/>
    </location>
</feature>
<keyword evidence="3" id="KW-1185">Reference proteome</keyword>
<dbReference type="Proteomes" id="UP001207742">
    <property type="component" value="Unassembled WGS sequence"/>
</dbReference>
<evidence type="ECO:0000313" key="3">
    <source>
        <dbReference type="Proteomes" id="UP001207742"/>
    </source>
</evidence>
<reference evidence="2 3" key="1">
    <citation type="submission" date="2022-10" db="EMBL/GenBank/DDBJ databases">
        <title>Chitinophaga nivalis PC15 sp. nov., isolated from Pyeongchang county, South Korea.</title>
        <authorList>
            <person name="Trinh H.N."/>
        </authorList>
    </citation>
    <scope>NUCLEOTIDE SEQUENCE [LARGE SCALE GENOMIC DNA]</scope>
    <source>
        <strain evidence="2 3">PC14</strain>
    </source>
</reference>
<gene>
    <name evidence="2" type="ORF">OL497_03655</name>
</gene>
<sequence>MADNNPLQIIEQALGITLPGAYVTFLRQQQLMEEGRLMTDLVYLYGLAELAGQNTLYEVQHYLPGYLTIGDDSGGQAICLHCAATDSTVYITGHGALDTGSLQVLSDNFSDWVAQGYSLDVIRESPDILAFRQSDTWQLRAAWQALHLALKKLEAEKSKGMDLKTYLLQKRQLQQEIVTFETLHAGKKYMP</sequence>
<protein>
    <submittedName>
        <fullName evidence="2">SMI1/KNR4 family protein</fullName>
    </submittedName>
</protein>
<dbReference type="Pfam" id="PF09346">
    <property type="entry name" value="SMI1_KNR4"/>
    <property type="match status" value="1"/>
</dbReference>
<dbReference type="Gene3D" id="3.40.1580.10">
    <property type="entry name" value="SMI1/KNR4-like"/>
    <property type="match status" value="1"/>
</dbReference>
<dbReference type="SMART" id="SM00860">
    <property type="entry name" value="SMI1_KNR4"/>
    <property type="match status" value="1"/>
</dbReference>
<organism evidence="2 3">
    <name type="scientific">Chitinophaga nivalis</name>
    <dbReference type="NCBI Taxonomy" id="2991709"/>
    <lineage>
        <taxon>Bacteria</taxon>
        <taxon>Pseudomonadati</taxon>
        <taxon>Bacteroidota</taxon>
        <taxon>Chitinophagia</taxon>
        <taxon>Chitinophagales</taxon>
        <taxon>Chitinophagaceae</taxon>
        <taxon>Chitinophaga</taxon>
    </lineage>
</organism>
<comment type="caution">
    <text evidence="2">The sequence shown here is derived from an EMBL/GenBank/DDBJ whole genome shotgun (WGS) entry which is preliminary data.</text>
</comment>
<dbReference type="InterPro" id="IPR037883">
    <property type="entry name" value="Knr4/Smi1-like_sf"/>
</dbReference>
<name>A0ABT3IG84_9BACT</name>
<evidence type="ECO:0000259" key="1">
    <source>
        <dbReference type="SMART" id="SM00860"/>
    </source>
</evidence>
<dbReference type="InterPro" id="IPR018958">
    <property type="entry name" value="Knr4/Smi1-like_dom"/>
</dbReference>
<dbReference type="SUPFAM" id="SSF160631">
    <property type="entry name" value="SMI1/KNR4-like"/>
    <property type="match status" value="1"/>
</dbReference>
<evidence type="ECO:0000313" key="2">
    <source>
        <dbReference type="EMBL" id="MCW3482969.1"/>
    </source>
</evidence>